<keyword evidence="7" id="KW-1185">Reference proteome</keyword>
<evidence type="ECO:0000256" key="1">
    <source>
        <dbReference type="ARBA" id="ARBA00004370"/>
    </source>
</evidence>
<keyword evidence="2 5" id="KW-0812">Transmembrane</keyword>
<dbReference type="Proteomes" id="UP000636505">
    <property type="component" value="Unassembled WGS sequence"/>
</dbReference>
<dbReference type="PANTHER" id="PTHR35371">
    <property type="entry name" value="INNER MEMBRANE PROTEIN"/>
    <property type="match status" value="1"/>
</dbReference>
<dbReference type="SUPFAM" id="SSF161084">
    <property type="entry name" value="MAPEG domain-like"/>
    <property type="match status" value="1"/>
</dbReference>
<evidence type="ECO:0000256" key="3">
    <source>
        <dbReference type="ARBA" id="ARBA00022989"/>
    </source>
</evidence>
<feature type="transmembrane region" description="Helical" evidence="5">
    <location>
        <begin position="105"/>
        <end position="132"/>
    </location>
</feature>
<dbReference type="PANTHER" id="PTHR35371:SF1">
    <property type="entry name" value="BLR7753 PROTEIN"/>
    <property type="match status" value="1"/>
</dbReference>
<name>A0A8J7AEW1_9CYAN</name>
<dbReference type="InterPro" id="IPR001129">
    <property type="entry name" value="Membr-assoc_MAPEG"/>
</dbReference>
<keyword evidence="4 5" id="KW-0472">Membrane</keyword>
<dbReference type="InterPro" id="IPR023352">
    <property type="entry name" value="MAPEG-like_dom_sf"/>
</dbReference>
<feature type="transmembrane region" description="Helical" evidence="5">
    <location>
        <begin position="12"/>
        <end position="35"/>
    </location>
</feature>
<dbReference type="EMBL" id="JADEXG010000003">
    <property type="protein sequence ID" value="MBE9076153.1"/>
    <property type="molecule type" value="Genomic_DNA"/>
</dbReference>
<keyword evidence="3 5" id="KW-1133">Transmembrane helix</keyword>
<dbReference type="GO" id="GO:0016020">
    <property type="term" value="C:membrane"/>
    <property type="evidence" value="ECO:0007669"/>
    <property type="project" value="UniProtKB-SubCell"/>
</dbReference>
<feature type="transmembrane region" description="Helical" evidence="5">
    <location>
        <begin position="77"/>
        <end position="99"/>
    </location>
</feature>
<comment type="caution">
    <text evidence="6">The sequence shown here is derived from an EMBL/GenBank/DDBJ whole genome shotgun (WGS) entry which is preliminary data.</text>
</comment>
<reference evidence="6" key="1">
    <citation type="submission" date="2020-10" db="EMBL/GenBank/DDBJ databases">
        <authorList>
            <person name="Castelo-Branco R."/>
            <person name="Eusebio N."/>
            <person name="Adriana R."/>
            <person name="Vieira A."/>
            <person name="Brugerolle De Fraissinette N."/>
            <person name="Rezende De Castro R."/>
            <person name="Schneider M.P."/>
            <person name="Vasconcelos V."/>
            <person name="Leao P.N."/>
        </authorList>
    </citation>
    <scope>NUCLEOTIDE SEQUENCE</scope>
    <source>
        <strain evidence="6">LEGE 07310</strain>
    </source>
</reference>
<evidence type="ECO:0000256" key="2">
    <source>
        <dbReference type="ARBA" id="ARBA00022692"/>
    </source>
</evidence>
<dbReference type="Gene3D" id="1.20.120.550">
    <property type="entry name" value="Membrane associated eicosanoid/glutathione metabolism-like domain"/>
    <property type="match status" value="1"/>
</dbReference>
<gene>
    <name evidence="6" type="ORF">IQ241_02395</name>
</gene>
<accession>A0A8J7AEW1</accession>
<protein>
    <submittedName>
        <fullName evidence="6">MAPEG family protein</fullName>
    </submittedName>
</protein>
<proteinExistence type="predicted"/>
<sequence>MTEALLSLPSALLYSIAIAGILIYIPFLLVGLARVQTGYDIAAPRAMFDKLPAYAQRATWAHQNSFESFMLYAPAALMAYITGQASTAALAAVGGYLVARLSYTAFYILSIPLLRSLSWAISMVAIGTLYFLSCRSAWMQ</sequence>
<evidence type="ECO:0000256" key="5">
    <source>
        <dbReference type="SAM" id="Phobius"/>
    </source>
</evidence>
<evidence type="ECO:0000313" key="6">
    <source>
        <dbReference type="EMBL" id="MBE9076153.1"/>
    </source>
</evidence>
<evidence type="ECO:0000313" key="7">
    <source>
        <dbReference type="Proteomes" id="UP000636505"/>
    </source>
</evidence>
<organism evidence="6 7">
    <name type="scientific">Vasconcelosia minhoensis LEGE 07310</name>
    <dbReference type="NCBI Taxonomy" id="915328"/>
    <lineage>
        <taxon>Bacteria</taxon>
        <taxon>Bacillati</taxon>
        <taxon>Cyanobacteriota</taxon>
        <taxon>Cyanophyceae</taxon>
        <taxon>Nodosilineales</taxon>
        <taxon>Cymatolegaceae</taxon>
        <taxon>Vasconcelosia</taxon>
        <taxon>Vasconcelosia minhoensis</taxon>
    </lineage>
</organism>
<evidence type="ECO:0000256" key="4">
    <source>
        <dbReference type="ARBA" id="ARBA00023136"/>
    </source>
</evidence>
<dbReference type="AlphaFoldDB" id="A0A8J7AEW1"/>
<dbReference type="Pfam" id="PF01124">
    <property type="entry name" value="MAPEG"/>
    <property type="match status" value="1"/>
</dbReference>
<comment type="subcellular location">
    <subcellularLocation>
        <location evidence="1">Membrane</location>
    </subcellularLocation>
</comment>
<dbReference type="RefSeq" id="WP_193904805.1">
    <property type="nucleotide sequence ID" value="NZ_JADEXG010000003.1"/>
</dbReference>